<evidence type="ECO:0000313" key="1">
    <source>
        <dbReference type="EMBL" id="EEP52299.1"/>
    </source>
</evidence>
<organism evidence="1 2">
    <name type="scientific">Clostridium butyricum E4 str. BoNT E BL5262</name>
    <dbReference type="NCBI Taxonomy" id="632245"/>
    <lineage>
        <taxon>Bacteria</taxon>
        <taxon>Bacillati</taxon>
        <taxon>Bacillota</taxon>
        <taxon>Clostridia</taxon>
        <taxon>Eubacteriales</taxon>
        <taxon>Clostridiaceae</taxon>
        <taxon>Clostridium</taxon>
    </lineage>
</organism>
<reference evidence="1 2" key="1">
    <citation type="submission" date="2009-08" db="EMBL/GenBank/DDBJ databases">
        <authorList>
            <person name="Shrivastava S."/>
            <person name="Brinkac L.B."/>
            <person name="Brown J.L."/>
            <person name="Bruce D.B."/>
            <person name="Detter C."/>
            <person name="Green L.D."/>
            <person name="Munk C.A."/>
            <person name="Rogers Y.C."/>
            <person name="Tapia R."/>
            <person name="Sims D.R."/>
            <person name="Smith L.A."/>
            <person name="Smith T.J."/>
            <person name="Sutton G."/>
            <person name="Brettin T."/>
        </authorList>
    </citation>
    <scope>NUCLEOTIDE SEQUENCE [LARGE SCALE GENOMIC DNA]</scope>
    <source>
        <strain evidence="2">E4 str. BoNT E BL5262</strain>
        <plasmid evidence="1">pCLP</plasmid>
    </source>
</reference>
<keyword evidence="1" id="KW-0614">Plasmid</keyword>
<accession>C4IN62</accession>
<dbReference type="Proteomes" id="UP000003081">
    <property type="component" value="Unassembled WGS sequence"/>
</dbReference>
<proteinExistence type="predicted"/>
<name>C4IN62_CLOBU</name>
<evidence type="ECO:0000313" key="2">
    <source>
        <dbReference type="Proteomes" id="UP000003081"/>
    </source>
</evidence>
<protein>
    <submittedName>
        <fullName evidence="1">Uncharacterized protein</fullName>
    </submittedName>
</protein>
<comment type="caution">
    <text evidence="1">The sequence shown here is derived from an EMBL/GenBank/DDBJ whole genome shotgun (WGS) entry which is preliminary data.</text>
</comment>
<gene>
    <name evidence="1" type="ORF">CLP_4345</name>
</gene>
<keyword evidence="2" id="KW-1185">Reference proteome</keyword>
<geneLocation type="plasmid" evidence="1">
    <name>pCLP</name>
</geneLocation>
<dbReference type="AlphaFoldDB" id="C4IN62"/>
<dbReference type="HOGENOM" id="CLU_1238422_0_0_9"/>
<dbReference type="EMBL" id="ACOM01000013">
    <property type="protein sequence ID" value="EEP52299.1"/>
    <property type="molecule type" value="Genomic_DNA"/>
</dbReference>
<sequence>MNLAFIKILGQIDKVLKEDENGSATVLFKIDPESKNLNTSIAMVEFKKKHWDKIKNSPKDLLKVTLYGRYDLRLKNNKPFMYVRCESIRKIKQKNIEIETQQLELMLKDKVKKKKKKKIEKENFNNKWYECIPKEEFKEIDISKVKLVEEIHLEAIIPIFNIKKLSKYEEVNPIAVRRLENGEYGLVTGVRSFLVGKIFDKNLRAYITDLDRQTFKEKYSLEI</sequence>
<dbReference type="RefSeq" id="WP_003406523.1">
    <property type="nucleotide sequence ID" value="NZ_ACOM01000013.1"/>
</dbReference>